<dbReference type="Pfam" id="PF00072">
    <property type="entry name" value="Response_reg"/>
    <property type="match status" value="1"/>
</dbReference>
<evidence type="ECO:0000313" key="5">
    <source>
        <dbReference type="Proteomes" id="UP000054725"/>
    </source>
</evidence>
<dbReference type="Gene3D" id="3.40.50.2300">
    <property type="match status" value="1"/>
</dbReference>
<dbReference type="AlphaFoldDB" id="A0A0W0WIH2"/>
<dbReference type="InterPro" id="IPR011006">
    <property type="entry name" value="CheY-like_superfamily"/>
</dbReference>
<dbReference type="Proteomes" id="UP000054725">
    <property type="component" value="Unassembled WGS sequence"/>
</dbReference>
<dbReference type="PANTHER" id="PTHR44591:SF3">
    <property type="entry name" value="RESPONSE REGULATORY DOMAIN-CONTAINING PROTEIN"/>
    <property type="match status" value="1"/>
</dbReference>
<dbReference type="OrthoDB" id="5655490at2"/>
<dbReference type="PATRIC" id="fig|45070.6.peg.3237"/>
<protein>
    <submittedName>
        <fullName evidence="4">Response regulator receiver</fullName>
    </submittedName>
</protein>
<sequence>MNPRLLLIEPEGLIQQAERLLWSAQKVQVDIAINGDKALELALSQLYDVIVVNPELEYGFDGFETILAIKNHTLNQNVPFMMVTSNETLANVSKAIECDVSWYLLRPLTQAIARAVIKSIQQKEARTPCFIIHNRHLITS</sequence>
<dbReference type="InterPro" id="IPR001789">
    <property type="entry name" value="Sig_transdc_resp-reg_receiver"/>
</dbReference>
<proteinExistence type="predicted"/>
<accession>A0A0W0WIH2</accession>
<dbReference type="PROSITE" id="PS50110">
    <property type="entry name" value="RESPONSE_REGULATORY"/>
    <property type="match status" value="1"/>
</dbReference>
<name>A0A0W0WIH2_9GAMM</name>
<reference evidence="4 5" key="1">
    <citation type="submission" date="2015-11" db="EMBL/GenBank/DDBJ databases">
        <title>Genomic analysis of 38 Legionella species identifies large and diverse effector repertoires.</title>
        <authorList>
            <person name="Burstein D."/>
            <person name="Amaro F."/>
            <person name="Zusman T."/>
            <person name="Lifshitz Z."/>
            <person name="Cohen O."/>
            <person name="Gilbert J.A."/>
            <person name="Pupko T."/>
            <person name="Shuman H.A."/>
            <person name="Segal G."/>
        </authorList>
    </citation>
    <scope>NUCLEOTIDE SEQUENCE [LARGE SCALE GENOMIC DNA]</scope>
    <source>
        <strain evidence="4 5">ATCC 49506</strain>
    </source>
</reference>
<dbReference type="RefSeq" id="WP_058506044.1">
    <property type="nucleotide sequence ID" value="NZ_CAAAIF010000031.1"/>
</dbReference>
<evidence type="ECO:0000313" key="4">
    <source>
        <dbReference type="EMBL" id="KTD32156.1"/>
    </source>
</evidence>
<dbReference type="PANTHER" id="PTHR44591">
    <property type="entry name" value="STRESS RESPONSE REGULATOR PROTEIN 1"/>
    <property type="match status" value="1"/>
</dbReference>
<comment type="caution">
    <text evidence="4">The sequence shown here is derived from an EMBL/GenBank/DDBJ whole genome shotgun (WGS) entry which is preliminary data.</text>
</comment>
<keyword evidence="1" id="KW-0597">Phosphoprotein</keyword>
<evidence type="ECO:0000256" key="1">
    <source>
        <dbReference type="ARBA" id="ARBA00022553"/>
    </source>
</evidence>
<dbReference type="EMBL" id="LNYO01000027">
    <property type="protein sequence ID" value="KTD32156.1"/>
    <property type="molecule type" value="Genomic_DNA"/>
</dbReference>
<comment type="caution">
    <text evidence="2">Lacks conserved residue(s) required for the propagation of feature annotation.</text>
</comment>
<gene>
    <name evidence="4" type="ORF">Lnau_3067</name>
</gene>
<organism evidence="4 5">
    <name type="scientific">Legionella nautarum</name>
    <dbReference type="NCBI Taxonomy" id="45070"/>
    <lineage>
        <taxon>Bacteria</taxon>
        <taxon>Pseudomonadati</taxon>
        <taxon>Pseudomonadota</taxon>
        <taxon>Gammaproteobacteria</taxon>
        <taxon>Legionellales</taxon>
        <taxon>Legionellaceae</taxon>
        <taxon>Legionella</taxon>
    </lineage>
</organism>
<keyword evidence="5" id="KW-1185">Reference proteome</keyword>
<dbReference type="InterPro" id="IPR050595">
    <property type="entry name" value="Bact_response_regulator"/>
</dbReference>
<dbReference type="SMART" id="SM00448">
    <property type="entry name" value="REC"/>
    <property type="match status" value="1"/>
</dbReference>
<dbReference type="SUPFAM" id="SSF52172">
    <property type="entry name" value="CheY-like"/>
    <property type="match status" value="1"/>
</dbReference>
<dbReference type="CDD" id="cd00156">
    <property type="entry name" value="REC"/>
    <property type="match status" value="1"/>
</dbReference>
<evidence type="ECO:0000256" key="2">
    <source>
        <dbReference type="PROSITE-ProRule" id="PRU00169"/>
    </source>
</evidence>
<evidence type="ECO:0000259" key="3">
    <source>
        <dbReference type="PROSITE" id="PS50110"/>
    </source>
</evidence>
<feature type="domain" description="Response regulatory" evidence="3">
    <location>
        <begin position="4"/>
        <end position="121"/>
    </location>
</feature>
<dbReference type="GO" id="GO:0000160">
    <property type="term" value="P:phosphorelay signal transduction system"/>
    <property type="evidence" value="ECO:0007669"/>
    <property type="project" value="InterPro"/>
</dbReference>
<dbReference type="STRING" id="45070.Lnau_3067"/>